<dbReference type="GO" id="GO:0060441">
    <property type="term" value="P:epithelial tube branching involved in lung morphogenesis"/>
    <property type="evidence" value="ECO:0007669"/>
    <property type="project" value="Ensembl"/>
</dbReference>
<evidence type="ECO:0000256" key="13">
    <source>
        <dbReference type="ARBA" id="ARBA00023292"/>
    </source>
</evidence>
<feature type="domain" description="Laminin G" evidence="25">
    <location>
        <begin position="2766"/>
        <end position="2946"/>
    </location>
</feature>
<keyword evidence="12" id="KW-0325">Glycoprotein</keyword>
<feature type="disulfide bond" evidence="21">
    <location>
        <begin position="388"/>
        <end position="400"/>
    </location>
</feature>
<feature type="disulfide bond" evidence="21">
    <location>
        <begin position="1033"/>
        <end position="1045"/>
    </location>
</feature>
<evidence type="ECO:0000256" key="16">
    <source>
        <dbReference type="ARBA" id="ARBA00075127"/>
    </source>
</evidence>
<evidence type="ECO:0000259" key="27">
    <source>
        <dbReference type="PROSITE" id="PS51115"/>
    </source>
</evidence>
<dbReference type="FunFam" id="2.10.25.10:FF:000069">
    <property type="entry name" value="Laminin subunit alpha 1"/>
    <property type="match status" value="1"/>
</dbReference>
<evidence type="ECO:0000256" key="1">
    <source>
        <dbReference type="ARBA" id="ARBA00002418"/>
    </source>
</evidence>
<dbReference type="Gene3D" id="2.10.25.10">
    <property type="entry name" value="Laminin"/>
    <property type="match status" value="14"/>
</dbReference>
<reference evidence="29" key="2">
    <citation type="submission" date="2025-08" db="UniProtKB">
        <authorList>
            <consortium name="Ensembl"/>
        </authorList>
    </citation>
    <scope>IDENTIFICATION</scope>
</reference>
<dbReference type="InterPro" id="IPR009254">
    <property type="entry name" value="Laminin_aI"/>
</dbReference>
<keyword evidence="10 22" id="KW-0175">Coiled coil</keyword>
<dbReference type="PROSITE" id="PS01248">
    <property type="entry name" value="EGF_LAM_1"/>
    <property type="match status" value="7"/>
</dbReference>
<dbReference type="Gene3D" id="2.60.120.260">
    <property type="entry name" value="Galactose-binding domain-like"/>
    <property type="match status" value="1"/>
</dbReference>
<feature type="coiled-coil region" evidence="22">
    <location>
        <begin position="1976"/>
        <end position="2007"/>
    </location>
</feature>
<dbReference type="FunFam" id="2.60.120.200:FF:000119">
    <property type="entry name" value="Laminin subunit alpha 1"/>
    <property type="match status" value="1"/>
</dbReference>
<accession>A0A5F8G3N8</accession>
<feature type="domain" description="Laminin EGF-like" evidence="26">
    <location>
        <begin position="891"/>
        <end position="939"/>
    </location>
</feature>
<dbReference type="Pfam" id="PF00052">
    <property type="entry name" value="Laminin_B"/>
    <property type="match status" value="2"/>
</dbReference>
<feature type="disulfide bond" evidence="21">
    <location>
        <begin position="461"/>
        <end position="470"/>
    </location>
</feature>
<dbReference type="FunFam" id="2.60.120.200:FF:000098">
    <property type="entry name" value="Laminin subunit alpha 1"/>
    <property type="match status" value="1"/>
</dbReference>
<dbReference type="FunFam" id="2.10.25.10:FF:000094">
    <property type="entry name" value="Laminin subunit alpha-2"/>
    <property type="match status" value="1"/>
</dbReference>
<dbReference type="Bgee" id="ENSMODG00000021454">
    <property type="expression patterns" value="Expressed in extraembryonic membrane and 12 other cell types or tissues"/>
</dbReference>
<dbReference type="GO" id="GO:0060445">
    <property type="term" value="P:branching involved in salivary gland morphogenesis"/>
    <property type="evidence" value="ECO:0007669"/>
    <property type="project" value="Ensembl"/>
</dbReference>
<dbReference type="GO" id="GO:0005201">
    <property type="term" value="F:extracellular matrix structural constituent"/>
    <property type="evidence" value="ECO:0000318"/>
    <property type="project" value="GO_Central"/>
</dbReference>
<dbReference type="FunFam" id="2.10.25.10:FF:000128">
    <property type="entry name" value="laminin subunit alpha-2 isoform X1"/>
    <property type="match status" value="1"/>
</dbReference>
<evidence type="ECO:0000256" key="14">
    <source>
        <dbReference type="ARBA" id="ARBA00065595"/>
    </source>
</evidence>
<evidence type="ECO:0000256" key="9">
    <source>
        <dbReference type="ARBA" id="ARBA00022889"/>
    </source>
</evidence>
<evidence type="ECO:0000259" key="25">
    <source>
        <dbReference type="PROSITE" id="PS50025"/>
    </source>
</evidence>
<dbReference type="GO" id="GO:0002011">
    <property type="term" value="P:morphogenesis of an epithelial sheet"/>
    <property type="evidence" value="ECO:0007669"/>
    <property type="project" value="Ensembl"/>
</dbReference>
<dbReference type="GO" id="GO:0045995">
    <property type="term" value="P:regulation of embryonic development"/>
    <property type="evidence" value="ECO:0007669"/>
    <property type="project" value="InterPro"/>
</dbReference>
<feature type="domain" description="Laminin G" evidence="25">
    <location>
        <begin position="2374"/>
        <end position="2560"/>
    </location>
</feature>
<feature type="domain" description="Laminin EGF-like" evidence="26">
    <location>
        <begin position="940"/>
        <end position="986"/>
    </location>
</feature>
<dbReference type="InterPro" id="IPR008211">
    <property type="entry name" value="Laminin_N"/>
</dbReference>
<feature type="domain" description="Laminin G" evidence="25">
    <location>
        <begin position="2589"/>
        <end position="2761"/>
    </location>
</feature>
<feature type="domain" description="Laminin EGF-like" evidence="26">
    <location>
        <begin position="1079"/>
        <end position="1136"/>
    </location>
</feature>
<evidence type="ECO:0000256" key="15">
    <source>
        <dbReference type="ARBA" id="ARBA00072594"/>
    </source>
</evidence>
<evidence type="ECO:0000256" key="21">
    <source>
        <dbReference type="PROSITE-ProRule" id="PRU00460"/>
    </source>
</evidence>
<dbReference type="GO" id="GO:0061304">
    <property type="term" value="P:retinal blood vessel morphogenesis"/>
    <property type="evidence" value="ECO:0007669"/>
    <property type="project" value="Ensembl"/>
</dbReference>
<dbReference type="GO" id="GO:0009888">
    <property type="term" value="P:tissue development"/>
    <property type="evidence" value="ECO:0000318"/>
    <property type="project" value="GO_Central"/>
</dbReference>
<dbReference type="FunFam" id="2.60.120.200:FF:000116">
    <property type="entry name" value="Laminin subunit alpha 1"/>
    <property type="match status" value="1"/>
</dbReference>
<dbReference type="InterPro" id="IPR000034">
    <property type="entry name" value="Laminin_IV"/>
</dbReference>
<reference evidence="29" key="3">
    <citation type="submission" date="2025-09" db="UniProtKB">
        <authorList>
            <consortium name="Ensembl"/>
        </authorList>
    </citation>
    <scope>IDENTIFICATION</scope>
</reference>
<dbReference type="SMART" id="SM00282">
    <property type="entry name" value="LamG"/>
    <property type="match status" value="5"/>
</dbReference>
<feature type="disulfide bond" evidence="21">
    <location>
        <begin position="940"/>
        <end position="952"/>
    </location>
</feature>
<organism evidence="29 30">
    <name type="scientific">Monodelphis domestica</name>
    <name type="common">Gray short-tailed opossum</name>
    <dbReference type="NCBI Taxonomy" id="13616"/>
    <lineage>
        <taxon>Eukaryota</taxon>
        <taxon>Metazoa</taxon>
        <taxon>Chordata</taxon>
        <taxon>Craniata</taxon>
        <taxon>Vertebrata</taxon>
        <taxon>Euteleostomi</taxon>
        <taxon>Mammalia</taxon>
        <taxon>Metatheria</taxon>
        <taxon>Didelphimorphia</taxon>
        <taxon>Didelphidae</taxon>
        <taxon>Monodelphis</taxon>
    </lineage>
</organism>
<feature type="disulfide bond" evidence="21">
    <location>
        <begin position="443"/>
        <end position="455"/>
    </location>
</feature>
<dbReference type="GO" id="GO:0007411">
    <property type="term" value="P:axon guidance"/>
    <property type="evidence" value="ECO:0000318"/>
    <property type="project" value="GO_Central"/>
</dbReference>
<dbReference type="FunFam" id="2.10.25.10:FF:000454">
    <property type="entry name" value="Laminin subunit alpha 1"/>
    <property type="match status" value="1"/>
</dbReference>
<sequence length="2951" mass="326923">FFCFVLFVFVFCLFPSILNLAANAVINSNATCGDDGPEMFCKLVEHVPGQLIRNAQCRICDKNSLNPKERHPISNAIDGTNNWWQSPSIQNGREFHRVTVTLDLRQVFQVAYIIIKAANSPRPGNWILERSIDGIHFSPWQYYAISDTDCLVQYNITPRLGPPTYKKDDEVICTSYYSKLVPLEHGEIHTSLINGRPGADDLSPTLLNFTSARFVRLSFQKIRTLNADLMTLSRRDPKDLDPIVTRRYYYSIKDISIGGMCICYGHANSCPLDATKKKLICKCEHNTCGDSCDKCCPGFHQQLWKPGTISSGNTCEECNCHNKTKDCYYDQSVADQKKSMNLAGEFKGGGVCINCQQNTAGINCETCADGYYRPHNVSPRDEYPCQPCNCDPWGSLSSICTKEDDLWNDGKCFGQCQCKEGYTGQKCDRCQFGYKDYPRCSQCTCNEAGSISDLCDEPCLCKENVEGDNCDVCKAGSFNLNKDNPEGCTECFCFGVSDVCDSLFWPVSEVTEMPGWLVTFIPQTKSAPSQQDQSFKPDQSSTNATENIEVPESEEYYWSAPLAYLGNKLTAFGRNLKYAMASDDPEKTKDDSPLVSHAHVIIKGNGITISTKTEGVFRLHEKNLNVVKLVPENFRDHNTKKEIDRDKLMTVLANVTQLLIKANFNKITKALNRLISVTLETANPNAISPELARDAEHCECPQGYTGISCESCLPGYYRVGGILFGGICQPCECNGHASDCDIHGVCIDCKDNTTGENCDQCLPGFYGNASQGTPADCQPCKCPLSSSSNNFSPTCSLNNEDEVICDKCQTGYIGNQCERCADGYYGNPTVFGESCIPCDCNDNVDPLESDNCDTVTGECLKCIGNTGGRHCERCADGYHGDAVVAKNCSACWCHETGSVSNICNYETGVCNCKPNVIGQHCDQCANGYFDLKTGVGCQPCNCHKSGSVSENCDDEGKCQCVPGVAGQKCDQCARGFYNYQDGSCTPCDCEHTQNSCDSESGECICPPNTKGLHCEDCEDEHWGHDPDIGCKPCNCSNKGSTSHRCDLESGQCLCKKEYAGKKCNECAFGFRDYPDCVPCNCDGSGTREDTCDGKVCSCEKRTGFCTCKENVFGLHCSECKMGTFALHDENPLGCSPCFCFGMTRFCSELEGYIRIPITIIDEEKLLRVVSQDTQESTTEGVYYQSPDVVLDVFTVREYIKAETLYWELPNEFLGDQLMAYGGKLKYIVTFYSLNGTGSSNGEPQIIIKGGRTNKFTIYANITTPKNGVRTYHEVDMIENYWKYFNSASEEYVIRSHFMLVLSNIDYILIKASHGQALLQSRIANISLEIGIKAEEGKYYSEEEIAYYLENCHCPPGTAGFSCQDCAPGYHRAKFLKVSGNEALPLIASCVPCECNNHTETCHPETGQCLNCRDNTAGDHCDICAPGYYGKVRGSVNDCSVCECPRSNASFSPTCHLVDENDFRCDACAPGYEGPYCEKCGSGYYGNPFLIGGSCQACNCDPNGSVHGLCNTTSGQCICKPGVSGRACDKCKLRHVLVDLECVSCDDECVGVLLNVLDNVTDAISQMNFTGIIHVPYEILYNLENTTRNLRVSTIIWILIRITEEERQTYFQLISFIVIVEEAEALNETNSMQLPNSTLQNMHEDIASMLETVQKRNLTQLYQNATSELKASKNLLSLIQKDFQKPLQYLENLKEKTSNHFADYINQLQEAQAFVNDANAKTKEASSLLHISAINLEKDKKLHVLEKLNSSLVFIEKGKKLLALIADFAKDAKNTTELQQDELIFWSAKIRHHVDELVMQMARRGALDLVYRAEDHAAELIRVADVLDRGLTDVKDISLNATTAVHAHSSIQSFIEDAKNLVEEALRKTEITNLVRKNHWALRGCLYVYISGNWDAGLKTKELARVANVSAMSILSDVVDFSQKLLHTSSELSRVNETLRKTTHILSDSSKTTSLVEKKIKEVKTQTSLLFDRLKPLKKLEENLNRNLSEIKELINQARKQAASIKVAVSADRDCIRAYRPQISSTNYNTLMLNVKTTEPDNLLFYLGSSASSDFLAVEMRHGKVAFLWDVGSGASRLEFSDFTIDNNKWHQIYVTRFGNTGSLSIKEVSSTQKSSTKTAKSPGTANVLDVNESTVMFVGGLGGQIKKSSTVKVTHFKGCMGEAFLNGKSIGLWNYIEREGKCDGCFGSSQNEDSSFYFDGSGYSIVEKTLRSTVTQIIMLFSSFSPNGLLLYLTSNDTRDFLSIELVDGRIKLTVDLGSGPLVLITDKRYNNGIWYKIAFQRNRKQGLLIVNDAYNTTSKETKQGESPGGSSDLNRLNKDPIYVGGLPRTKVLRKGITSRSYVGCIKSLEISRTTFDLLRNSYGVRKGCSLEPIRSASIFNEGYIELPPKPLLTESELMVTFATKTNSGIILSGLTTGKEKRSRRQANVPFFSIMLIDGDLEIHVNPGDGMSTRKATLSSTTGTYSDGQEHSIVLIRNKRTITVQVDEANQTEMRFGALAETRILNVSHLYIGGIPEDEVIYALKIRKSFYGCIKNLIFNMELLDFSTAVRYEKVDMDSCLLTERLQPLIHEEDEQCVVDGEPDYVPNAHQFGLTSGSHLILPFNQFAVRKKLSVQLSIRTFARSGLIYYMAHQNQIDYATLQLHEGQAYFMFDLGKGKAKASHPAFLSDGKWHTVKTEYMKRKGSITIDGQESTMVSTIGDGNTLDVEGKFYLGGLPLSYKAKNIGNITHGIPACIGEVMINNKQLDMNNPISAFSLNKCYTMTQEGTFFNGTGFLALVKEGYKVRSDVTITLEFRTSEMNGVLLGISSAKVDAIGIEIINGKVLFHVNNGAGRITAVYEPKSTNSLCDGKWHKLQANKSKHQITLIVDGKSSSAESPHTQSTSADTNNPIYVGGYPADVKQNCLSSRTPFRGCMRKLTLTKAQQVESFDFSKGFDLQGVFPHSCPGNEN</sequence>
<dbReference type="GO" id="GO:0005606">
    <property type="term" value="C:laminin-1 complex"/>
    <property type="evidence" value="ECO:0007669"/>
    <property type="project" value="Ensembl"/>
</dbReference>
<feature type="domain" description="Laminin EGF-like" evidence="26">
    <location>
        <begin position="1033"/>
        <end position="1078"/>
    </location>
</feature>
<feature type="domain" description="Laminin EGF-like" evidence="26">
    <location>
        <begin position="388"/>
        <end position="442"/>
    </location>
</feature>
<feature type="disulfide bond" evidence="20">
    <location>
        <begin position="2533"/>
        <end position="2560"/>
    </location>
</feature>
<dbReference type="GO" id="GO:0016020">
    <property type="term" value="C:membrane"/>
    <property type="evidence" value="ECO:0007669"/>
    <property type="project" value="Ensembl"/>
</dbReference>
<feature type="signal peptide" evidence="24">
    <location>
        <begin position="1"/>
        <end position="21"/>
    </location>
</feature>
<name>A0A5F8G3N8_MONDO</name>
<keyword evidence="9" id="KW-0130">Cell adhesion</keyword>
<dbReference type="InterPro" id="IPR010307">
    <property type="entry name" value="Laminin_dom_II"/>
</dbReference>
<evidence type="ECO:0000259" key="28">
    <source>
        <dbReference type="PROSITE" id="PS51117"/>
    </source>
</evidence>
<dbReference type="Gene3D" id="2.60.120.200">
    <property type="match status" value="5"/>
</dbReference>
<dbReference type="Pfam" id="PF00053">
    <property type="entry name" value="EGF_laminin"/>
    <property type="match status" value="15"/>
</dbReference>
<feature type="region of interest" description="Disordered" evidence="23">
    <location>
        <begin position="2872"/>
        <end position="2891"/>
    </location>
</feature>
<dbReference type="OMA" id="GMPEDCQ"/>
<dbReference type="Pfam" id="PF00055">
    <property type="entry name" value="Laminin_N"/>
    <property type="match status" value="1"/>
</dbReference>
<dbReference type="InterPro" id="IPR000742">
    <property type="entry name" value="EGF"/>
</dbReference>
<dbReference type="CDD" id="cd00110">
    <property type="entry name" value="LamG"/>
    <property type="match status" value="5"/>
</dbReference>
<dbReference type="SUPFAM" id="SSF49899">
    <property type="entry name" value="Concanavalin A-like lectins/glucanases"/>
    <property type="match status" value="5"/>
</dbReference>
<feature type="disulfide bond" evidence="21">
    <location>
        <begin position="1411"/>
        <end position="1420"/>
    </location>
</feature>
<feature type="disulfide bond" evidence="21">
    <location>
        <begin position="1518"/>
        <end position="1527"/>
    </location>
</feature>
<dbReference type="Pfam" id="PF24973">
    <property type="entry name" value="EGF_LMN_ATRN"/>
    <property type="match status" value="1"/>
</dbReference>
<protein>
    <recommendedName>
        <fullName evidence="15">Laminin subunit alpha-1</fullName>
    </recommendedName>
    <alternativeName>
        <fullName evidence="19">Laminin A chain</fullName>
    </alternativeName>
    <alternativeName>
        <fullName evidence="17">Laminin-1 subunit alpha</fullName>
    </alternativeName>
    <alternativeName>
        <fullName evidence="18">Laminin-3 subunit alpha</fullName>
    </alternativeName>
    <alternativeName>
        <fullName evidence="16">S-laminin subunit alpha</fullName>
    </alternativeName>
</protein>
<dbReference type="GO" id="GO:0048514">
    <property type="term" value="P:blood vessel morphogenesis"/>
    <property type="evidence" value="ECO:0000318"/>
    <property type="project" value="GO_Central"/>
</dbReference>
<feature type="domain" description="Laminin N-terminal" evidence="28">
    <location>
        <begin position="9"/>
        <end position="260"/>
    </location>
</feature>
<feature type="disulfide bond" evidence="21">
    <location>
        <begin position="960"/>
        <end position="969"/>
    </location>
</feature>
<comment type="subcellular location">
    <subcellularLocation>
        <location evidence="2">Secreted</location>
        <location evidence="2">Extracellular space</location>
        <location evidence="2">Extracellular matrix</location>
        <location evidence="2">Basement membrane</location>
    </subcellularLocation>
</comment>
<dbReference type="InterPro" id="IPR056863">
    <property type="entry name" value="LMN_ATRN_NET-like_EGF"/>
</dbReference>
<evidence type="ECO:0000256" key="19">
    <source>
        <dbReference type="ARBA" id="ARBA00082020"/>
    </source>
</evidence>
<evidence type="ECO:0000256" key="24">
    <source>
        <dbReference type="SAM" id="SignalP"/>
    </source>
</evidence>
<evidence type="ECO:0000256" key="23">
    <source>
        <dbReference type="SAM" id="MobiDB-lite"/>
    </source>
</evidence>
<evidence type="ECO:0000256" key="12">
    <source>
        <dbReference type="ARBA" id="ARBA00023180"/>
    </source>
</evidence>
<evidence type="ECO:0000256" key="7">
    <source>
        <dbReference type="ARBA" id="ARBA00022737"/>
    </source>
</evidence>
<dbReference type="GO" id="GO:0009887">
    <property type="term" value="P:animal organ morphogenesis"/>
    <property type="evidence" value="ECO:0000318"/>
    <property type="project" value="GO_Central"/>
</dbReference>
<dbReference type="FunCoup" id="A0A5F8G3N8">
    <property type="interactions" value="57"/>
</dbReference>
<feature type="disulfide bond" evidence="21">
    <location>
        <begin position="1054"/>
        <end position="1063"/>
    </location>
</feature>
<feature type="domain" description="Laminin EGF-like" evidence="26">
    <location>
        <begin position="731"/>
        <end position="779"/>
    </location>
</feature>
<evidence type="ECO:0000256" key="5">
    <source>
        <dbReference type="ARBA" id="ARBA00022553"/>
    </source>
</evidence>
<dbReference type="FunFam" id="2.10.25.10:FF:000242">
    <property type="entry name" value="Laminin subunit alpha 1"/>
    <property type="match status" value="1"/>
</dbReference>
<dbReference type="SMART" id="SM00181">
    <property type="entry name" value="EGF"/>
    <property type="match status" value="8"/>
</dbReference>
<dbReference type="GO" id="GO:0043208">
    <property type="term" value="F:glycosphingolipid binding"/>
    <property type="evidence" value="ECO:0007669"/>
    <property type="project" value="Ensembl"/>
</dbReference>
<feature type="disulfide bond" evidence="21">
    <location>
        <begin position="862"/>
        <end position="871"/>
    </location>
</feature>
<comment type="function">
    <text evidence="1">Binding to cells via a high affinity receptor, laminin is thought to mediate the attachment, migration and organization of cells into tissues during embryonic development by interacting with other extracellular matrix components.</text>
</comment>
<dbReference type="GO" id="GO:0030334">
    <property type="term" value="P:regulation of cell migration"/>
    <property type="evidence" value="ECO:0007669"/>
    <property type="project" value="InterPro"/>
</dbReference>
<dbReference type="CDD" id="cd00055">
    <property type="entry name" value="EGF_Lam"/>
    <property type="match status" value="16"/>
</dbReference>
<dbReference type="PROSITE" id="PS50027">
    <property type="entry name" value="EGF_LAM_2"/>
    <property type="match status" value="11"/>
</dbReference>
<dbReference type="Pfam" id="PF00054">
    <property type="entry name" value="Laminin_G_1"/>
    <property type="match status" value="5"/>
</dbReference>
<dbReference type="SMART" id="SM00136">
    <property type="entry name" value="LamNT"/>
    <property type="match status" value="1"/>
</dbReference>
<dbReference type="PANTHER" id="PTHR10574:SF409">
    <property type="entry name" value="LAMININ SUBUNIT ALPHA-1"/>
    <property type="match status" value="1"/>
</dbReference>
<feature type="disulfide bond" evidence="21">
    <location>
        <begin position="418"/>
        <end position="427"/>
    </location>
</feature>
<dbReference type="InterPro" id="IPR050440">
    <property type="entry name" value="Laminin/Netrin_ECM"/>
</dbReference>
<keyword evidence="11 21" id="KW-1015">Disulfide bond</keyword>
<dbReference type="SMART" id="SM00281">
    <property type="entry name" value="LamB"/>
    <property type="match status" value="2"/>
</dbReference>
<feature type="domain" description="Laminin G" evidence="25">
    <location>
        <begin position="2193"/>
        <end position="2369"/>
    </location>
</feature>
<dbReference type="FunFam" id="2.60.120.200:FF:000161">
    <property type="entry name" value="Laminin subunit alpha 1"/>
    <property type="match status" value="1"/>
</dbReference>
<dbReference type="SUPFAM" id="SSF57196">
    <property type="entry name" value="EGF/Laminin"/>
    <property type="match status" value="13"/>
</dbReference>
<evidence type="ECO:0000256" key="6">
    <source>
        <dbReference type="ARBA" id="ARBA00022729"/>
    </source>
</evidence>
<dbReference type="GO" id="GO:0007155">
    <property type="term" value="P:cell adhesion"/>
    <property type="evidence" value="ECO:0007669"/>
    <property type="project" value="UniProtKB-KW"/>
</dbReference>
<evidence type="ECO:0000256" key="18">
    <source>
        <dbReference type="ARBA" id="ARBA00079116"/>
    </source>
</evidence>
<feature type="domain" description="Laminin IV type A" evidence="27">
    <location>
        <begin position="1161"/>
        <end position="1350"/>
    </location>
</feature>
<dbReference type="PRINTS" id="PR00011">
    <property type="entry name" value="EGFLAMININ"/>
</dbReference>
<evidence type="ECO:0000256" key="2">
    <source>
        <dbReference type="ARBA" id="ARBA00004302"/>
    </source>
</evidence>
<feature type="disulfide bond" evidence="21">
    <location>
        <begin position="1497"/>
        <end position="1509"/>
    </location>
</feature>
<dbReference type="GO" id="GO:0005911">
    <property type="term" value="C:cell-cell junction"/>
    <property type="evidence" value="ECO:0007669"/>
    <property type="project" value="Ensembl"/>
</dbReference>
<feature type="domain" description="Laminin EGF-like" evidence="26">
    <location>
        <begin position="987"/>
        <end position="1032"/>
    </location>
</feature>
<feature type="disulfide bond" evidence="21">
    <location>
        <begin position="912"/>
        <end position="921"/>
    </location>
</feature>
<feature type="disulfide bond" evidence="21">
    <location>
        <begin position="893"/>
        <end position="910"/>
    </location>
</feature>
<dbReference type="InterPro" id="IPR001791">
    <property type="entry name" value="Laminin_G"/>
</dbReference>
<feature type="disulfide bond" evidence="21">
    <location>
        <begin position="1499"/>
        <end position="1516"/>
    </location>
</feature>
<dbReference type="GO" id="GO:0005604">
    <property type="term" value="C:basement membrane"/>
    <property type="evidence" value="ECO:0000318"/>
    <property type="project" value="GO_Central"/>
</dbReference>
<evidence type="ECO:0000256" key="11">
    <source>
        <dbReference type="ARBA" id="ARBA00023157"/>
    </source>
</evidence>
<dbReference type="Pfam" id="PF06009">
    <property type="entry name" value="Laminin_II"/>
    <property type="match status" value="1"/>
</dbReference>
<feature type="disulfide bond" evidence="21">
    <location>
        <begin position="891"/>
        <end position="903"/>
    </location>
</feature>
<dbReference type="FunFam" id="2.10.25.10:FF:000082">
    <property type="entry name" value="Laminin subunit alpha 1"/>
    <property type="match status" value="2"/>
</dbReference>
<dbReference type="FunFam" id="2.10.25.10:FF:000189">
    <property type="entry name" value="Laminin subunit alpha 2"/>
    <property type="match status" value="1"/>
</dbReference>
<dbReference type="InterPro" id="IPR002049">
    <property type="entry name" value="LE_dom"/>
</dbReference>
<feature type="disulfide bond" evidence="21">
    <location>
        <begin position="749"/>
        <end position="758"/>
    </location>
</feature>
<feature type="domain" description="Laminin G" evidence="25">
    <location>
        <begin position="2005"/>
        <end position="2185"/>
    </location>
</feature>
<keyword evidence="7" id="KW-0677">Repeat</keyword>
<dbReference type="FunFam" id="2.60.120.260:FF:000017">
    <property type="entry name" value="Laminin subunit alpha 2"/>
    <property type="match status" value="1"/>
</dbReference>
<gene>
    <name evidence="29" type="primary">LAMA1</name>
</gene>
<keyword evidence="30" id="KW-1185">Reference proteome</keyword>
<evidence type="ECO:0000313" key="29">
    <source>
        <dbReference type="Ensembl" id="ENSMODP00000042084.1"/>
    </source>
</evidence>
<keyword evidence="6 24" id="KW-0732">Signal</keyword>
<comment type="subunit">
    <text evidence="14">Laminin is a complex glycoprotein, consisting of three different polypeptide chains (alpha, beta, gamma), which are bound to each other by disulfide bonds into a cross-shaped molecule comprising one long and three short arms with globules at each end. Alpha-1 is a subunit of laminin-1 (laminin-111 or EHS laminin) and laminin-3 (laminin-121 or S-laminin).</text>
</comment>
<dbReference type="GO" id="GO:0005102">
    <property type="term" value="F:signaling receptor binding"/>
    <property type="evidence" value="ECO:0007669"/>
    <property type="project" value="InterPro"/>
</dbReference>
<feature type="domain" description="Laminin EGF-like" evidence="26">
    <location>
        <begin position="1497"/>
        <end position="1543"/>
    </location>
</feature>
<dbReference type="SMART" id="SM00180">
    <property type="entry name" value="EGF_Lam"/>
    <property type="match status" value="17"/>
</dbReference>
<dbReference type="InterPro" id="IPR013320">
    <property type="entry name" value="ConA-like_dom_sf"/>
</dbReference>
<keyword evidence="8" id="KW-0084">Basement membrane</keyword>
<evidence type="ECO:0000256" key="3">
    <source>
        <dbReference type="ARBA" id="ARBA00022525"/>
    </source>
</evidence>
<evidence type="ECO:0000256" key="17">
    <source>
        <dbReference type="ARBA" id="ARBA00078827"/>
    </source>
</evidence>
<dbReference type="GO" id="GO:0007166">
    <property type="term" value="P:cell surface receptor signaling pathway"/>
    <property type="evidence" value="ECO:0007669"/>
    <property type="project" value="Ensembl"/>
</dbReference>
<feature type="region of interest" description="Disordered" evidence="23">
    <location>
        <begin position="527"/>
        <end position="546"/>
    </location>
</feature>
<feature type="disulfide bond" evidence="21">
    <location>
        <begin position="1005"/>
        <end position="1014"/>
    </location>
</feature>
<dbReference type="Gene3D" id="2.170.300.10">
    <property type="entry name" value="Tie2 ligand-binding domain superfamily"/>
    <property type="match status" value="1"/>
</dbReference>
<feature type="domain" description="Laminin EGF-like" evidence="26">
    <location>
        <begin position="443"/>
        <end position="490"/>
    </location>
</feature>
<dbReference type="FunFam" id="2.170.300.10:FF:000008">
    <property type="entry name" value="Laminin subunit alpha 2"/>
    <property type="match status" value="1"/>
</dbReference>
<evidence type="ECO:0000256" key="10">
    <source>
        <dbReference type="ARBA" id="ARBA00023054"/>
    </source>
</evidence>
<dbReference type="PANTHER" id="PTHR10574">
    <property type="entry name" value="NETRIN/LAMININ-RELATED"/>
    <property type="match status" value="1"/>
</dbReference>
<evidence type="ECO:0000256" key="4">
    <source>
        <dbReference type="ARBA" id="ARBA00022530"/>
    </source>
</evidence>
<feature type="domain" description="Laminin EGF-like" evidence="26">
    <location>
        <begin position="838"/>
        <end position="890"/>
    </location>
</feature>
<dbReference type="PROSITE" id="PS51117">
    <property type="entry name" value="LAMININ_NTER"/>
    <property type="match status" value="1"/>
</dbReference>
<feature type="domain" description="Laminin EGF-like" evidence="26">
    <location>
        <begin position="1392"/>
        <end position="1440"/>
    </location>
</feature>
<dbReference type="FunFam" id="2.60.120.200:FF:000127">
    <property type="entry name" value="Laminin subunit alpha 1"/>
    <property type="match status" value="1"/>
</dbReference>
<dbReference type="PROSITE" id="PS50025">
    <property type="entry name" value="LAM_G_DOMAIN"/>
    <property type="match status" value="5"/>
</dbReference>
<dbReference type="Ensembl" id="ENSMODT00000070377.1">
    <property type="protein sequence ID" value="ENSMODP00000042084.1"/>
    <property type="gene ID" value="ENSMODG00000021454.4"/>
</dbReference>
<evidence type="ECO:0000256" key="20">
    <source>
        <dbReference type="PROSITE-ProRule" id="PRU00122"/>
    </source>
</evidence>
<evidence type="ECO:0000259" key="26">
    <source>
        <dbReference type="PROSITE" id="PS50027"/>
    </source>
</evidence>
<dbReference type="Pfam" id="PF06008">
    <property type="entry name" value="Laminin_I"/>
    <property type="match status" value="1"/>
</dbReference>
<dbReference type="FunFam" id="2.10.25.10:FF:000051">
    <property type="entry name" value="Laminin subunit alpha 4"/>
    <property type="match status" value="1"/>
</dbReference>
<keyword evidence="4" id="KW-0272">Extracellular matrix</keyword>
<feature type="disulfide bond" evidence="21">
    <location>
        <begin position="1107"/>
        <end position="1116"/>
    </location>
</feature>
<comment type="caution">
    <text evidence="21">Lacks conserved residue(s) required for the propagation of feature annotation.</text>
</comment>
<dbReference type="InParanoid" id="A0A5F8G3N8"/>
<dbReference type="GO" id="GO:0005615">
    <property type="term" value="C:extracellular space"/>
    <property type="evidence" value="ECO:0007669"/>
    <property type="project" value="Ensembl"/>
</dbReference>
<feature type="chain" id="PRO_5023849471" description="Laminin subunit alpha-1" evidence="24">
    <location>
        <begin position="22"/>
        <end position="2951"/>
    </location>
</feature>
<feature type="disulfide bond" evidence="21">
    <location>
        <begin position="1079"/>
        <end position="1091"/>
    </location>
</feature>
<dbReference type="GO" id="GO:0030155">
    <property type="term" value="P:regulation of cell adhesion"/>
    <property type="evidence" value="ECO:0007669"/>
    <property type="project" value="InterPro"/>
</dbReference>
<dbReference type="PROSITE" id="PS51115">
    <property type="entry name" value="LAMININ_IVA"/>
    <property type="match status" value="2"/>
</dbReference>
<dbReference type="FunFam" id="2.10.25.10:FF:000065">
    <property type="entry name" value="Laminin subunit beta 1"/>
    <property type="match status" value="2"/>
</dbReference>
<dbReference type="GO" id="GO:0045198">
    <property type="term" value="P:establishment of epithelial cell apical/basal polarity"/>
    <property type="evidence" value="ECO:0007669"/>
    <property type="project" value="Ensembl"/>
</dbReference>
<dbReference type="Proteomes" id="UP000002280">
    <property type="component" value="Chromosome 3"/>
</dbReference>
<feature type="disulfide bond" evidence="21">
    <location>
        <begin position="1035"/>
        <end position="1052"/>
    </location>
</feature>
<dbReference type="GO" id="GO:0043010">
    <property type="term" value="P:camera-type eye development"/>
    <property type="evidence" value="ECO:0000318"/>
    <property type="project" value="GO_Central"/>
</dbReference>
<keyword evidence="3" id="KW-0964">Secreted</keyword>
<evidence type="ECO:0000256" key="22">
    <source>
        <dbReference type="SAM" id="Coils"/>
    </source>
</evidence>
<feature type="domain" description="Laminin IV type A" evidence="27">
    <location>
        <begin position="511"/>
        <end position="697"/>
    </location>
</feature>
<reference evidence="29 30" key="1">
    <citation type="journal article" date="2007" name="Nature">
        <title>Genome of the marsupial Monodelphis domestica reveals innovation in non-coding sequences.</title>
        <authorList>
            <person name="Mikkelsen T.S."/>
            <person name="Wakefield M.J."/>
            <person name="Aken B."/>
            <person name="Amemiya C.T."/>
            <person name="Chang J.L."/>
            <person name="Duke S."/>
            <person name="Garber M."/>
            <person name="Gentles A.J."/>
            <person name="Goodstadt L."/>
            <person name="Heger A."/>
            <person name="Jurka J."/>
            <person name="Kamal M."/>
            <person name="Mauceli E."/>
            <person name="Searle S.M."/>
            <person name="Sharpe T."/>
            <person name="Baker M.L."/>
            <person name="Batzer M.A."/>
            <person name="Benos P.V."/>
            <person name="Belov K."/>
            <person name="Clamp M."/>
            <person name="Cook A."/>
            <person name="Cuff J."/>
            <person name="Das R."/>
            <person name="Davidow L."/>
            <person name="Deakin J.E."/>
            <person name="Fazzari M.J."/>
            <person name="Glass J.L."/>
            <person name="Grabherr M."/>
            <person name="Greally J.M."/>
            <person name="Gu W."/>
            <person name="Hore T.A."/>
            <person name="Huttley G.A."/>
            <person name="Kleber M."/>
            <person name="Jirtle R.L."/>
            <person name="Koina E."/>
            <person name="Lee J.T."/>
            <person name="Mahony S."/>
            <person name="Marra M.A."/>
            <person name="Miller R.D."/>
            <person name="Nicholls R.D."/>
            <person name="Oda M."/>
            <person name="Papenfuss A.T."/>
            <person name="Parra Z.E."/>
            <person name="Pollock D.D."/>
            <person name="Ray D.A."/>
            <person name="Schein J.E."/>
            <person name="Speed T.P."/>
            <person name="Thompson K."/>
            <person name="VandeBerg J.L."/>
            <person name="Wade C.M."/>
            <person name="Walker J.A."/>
            <person name="Waters P.D."/>
            <person name="Webber C."/>
            <person name="Weidman J.R."/>
            <person name="Xie X."/>
            <person name="Zody M.C."/>
            <person name="Baldwin J."/>
            <person name="Abdouelleil A."/>
            <person name="Abdulkadir J."/>
            <person name="Abebe A."/>
            <person name="Abera B."/>
            <person name="Abreu J."/>
            <person name="Acer S.C."/>
            <person name="Aftuck L."/>
            <person name="Alexander A."/>
            <person name="An P."/>
            <person name="Anderson E."/>
            <person name="Anderson S."/>
            <person name="Arachi H."/>
            <person name="Azer M."/>
            <person name="Bachantsang P."/>
            <person name="Barry A."/>
            <person name="Bayul T."/>
            <person name="Berlin A."/>
            <person name="Bessette D."/>
            <person name="Bloom T."/>
            <person name="Bloom T."/>
            <person name="Boguslavskiy L."/>
            <person name="Bonnet C."/>
            <person name="Boukhgalter B."/>
            <person name="Bourzgui I."/>
            <person name="Brown A."/>
            <person name="Cahill P."/>
            <person name="Channer S."/>
            <person name="Cheshatsang Y."/>
            <person name="Chuda L."/>
            <person name="Citroen M."/>
            <person name="Collymore A."/>
            <person name="Cooke P."/>
            <person name="Costello M."/>
            <person name="D'Aco K."/>
            <person name="Daza R."/>
            <person name="De Haan G."/>
            <person name="DeGray S."/>
            <person name="DeMaso C."/>
            <person name="Dhargay N."/>
            <person name="Dooley K."/>
            <person name="Dooley E."/>
            <person name="Doricent M."/>
            <person name="Dorje P."/>
            <person name="Dorjee K."/>
            <person name="Dupes A."/>
            <person name="Elong R."/>
            <person name="Falk J."/>
            <person name="Farina A."/>
            <person name="Faro S."/>
            <person name="Ferguson D."/>
            <person name="Fisher S."/>
            <person name="Foley C.D."/>
            <person name="Franke A."/>
            <person name="Friedrich D."/>
            <person name="Gadbois L."/>
            <person name="Gearin G."/>
            <person name="Gearin C.R."/>
            <person name="Giannoukos G."/>
            <person name="Goode T."/>
            <person name="Graham J."/>
            <person name="Grandbois E."/>
            <person name="Grewal S."/>
            <person name="Gyaltsen K."/>
            <person name="Hafez N."/>
            <person name="Hagos B."/>
            <person name="Hall J."/>
            <person name="Henson C."/>
            <person name="Hollinger A."/>
            <person name="Honan T."/>
            <person name="Huard M.D."/>
            <person name="Hughes L."/>
            <person name="Hurhula B."/>
            <person name="Husby M.E."/>
            <person name="Kamat A."/>
            <person name="Kanga B."/>
            <person name="Kashin S."/>
            <person name="Khazanovich D."/>
            <person name="Kisner P."/>
            <person name="Lance K."/>
            <person name="Lara M."/>
            <person name="Lee W."/>
            <person name="Lennon N."/>
            <person name="Letendre F."/>
            <person name="LeVine R."/>
            <person name="Lipovsky A."/>
            <person name="Liu X."/>
            <person name="Liu J."/>
            <person name="Liu S."/>
            <person name="Lokyitsang T."/>
            <person name="Lokyitsang Y."/>
            <person name="Lubonja R."/>
            <person name="Lui A."/>
            <person name="MacDonald P."/>
            <person name="Magnisalis V."/>
            <person name="Maru K."/>
            <person name="Matthews C."/>
            <person name="McCusker W."/>
            <person name="McDonough S."/>
            <person name="Mehta T."/>
            <person name="Meldrim J."/>
            <person name="Meneus L."/>
            <person name="Mihai O."/>
            <person name="Mihalev A."/>
            <person name="Mihova T."/>
            <person name="Mittelman R."/>
            <person name="Mlenga V."/>
            <person name="Montmayeur A."/>
            <person name="Mulrain L."/>
            <person name="Navidi A."/>
            <person name="Naylor J."/>
            <person name="Negash T."/>
            <person name="Nguyen T."/>
            <person name="Nguyen N."/>
            <person name="Nicol R."/>
            <person name="Norbu C."/>
            <person name="Norbu N."/>
            <person name="Novod N."/>
            <person name="O'Neill B."/>
            <person name="Osman S."/>
            <person name="Markiewicz E."/>
            <person name="Oyono O.L."/>
            <person name="Patti C."/>
            <person name="Phunkhang P."/>
            <person name="Pierre F."/>
            <person name="Priest M."/>
            <person name="Raghuraman S."/>
            <person name="Rege F."/>
            <person name="Reyes R."/>
            <person name="Rise C."/>
            <person name="Rogov P."/>
            <person name="Ross K."/>
            <person name="Ryan E."/>
            <person name="Settipalli S."/>
            <person name="Shea T."/>
            <person name="Sherpa N."/>
            <person name="Shi L."/>
            <person name="Shih D."/>
            <person name="Sparrow T."/>
            <person name="Spaulding J."/>
            <person name="Stalker J."/>
            <person name="Stange-Thomann N."/>
            <person name="Stavropoulos S."/>
            <person name="Stone C."/>
            <person name="Strader C."/>
            <person name="Tesfaye S."/>
            <person name="Thomson T."/>
            <person name="Thoulutsang Y."/>
            <person name="Thoulutsang D."/>
            <person name="Topham K."/>
            <person name="Topping I."/>
            <person name="Tsamla T."/>
            <person name="Vassiliev H."/>
            <person name="Vo A."/>
            <person name="Wangchuk T."/>
            <person name="Wangdi T."/>
            <person name="Weiand M."/>
            <person name="Wilkinson J."/>
            <person name="Wilson A."/>
            <person name="Yadav S."/>
            <person name="Young G."/>
            <person name="Yu Q."/>
            <person name="Zembek L."/>
            <person name="Zhong D."/>
            <person name="Zimmer A."/>
            <person name="Zwirko Z."/>
            <person name="Jaffe D.B."/>
            <person name="Alvarez P."/>
            <person name="Brockman W."/>
            <person name="Butler J."/>
            <person name="Chin C."/>
            <person name="Gnerre S."/>
            <person name="MacCallum I."/>
            <person name="Graves J.A."/>
            <person name="Ponting C.P."/>
            <person name="Breen M."/>
            <person name="Samollow P.B."/>
            <person name="Lander E.S."/>
            <person name="Lindblad-Toh K."/>
        </authorList>
    </citation>
    <scope>NUCLEOTIDE SEQUENCE [LARGE SCALE GENOMIC DNA]</scope>
</reference>
<feature type="disulfide bond" evidence="21">
    <location>
        <begin position="874"/>
        <end position="888"/>
    </location>
</feature>
<dbReference type="GO" id="GO:0005608">
    <property type="term" value="C:laminin-3 complex"/>
    <property type="evidence" value="ECO:0007669"/>
    <property type="project" value="Ensembl"/>
</dbReference>
<evidence type="ECO:0000313" key="30">
    <source>
        <dbReference type="Proteomes" id="UP000002280"/>
    </source>
</evidence>
<dbReference type="GeneTree" id="ENSGT00940000157124"/>
<dbReference type="STRING" id="13616.ENSMODP00000042084"/>
<proteinExistence type="predicted"/>
<keyword evidence="13 21" id="KW-0424">Laminin EGF-like domain</keyword>
<evidence type="ECO:0000256" key="8">
    <source>
        <dbReference type="ARBA" id="ARBA00022869"/>
    </source>
</evidence>
<keyword evidence="5" id="KW-0597">Phosphoprotein</keyword>